<proteinExistence type="predicted"/>
<name>A0AAD8NV20_TARER</name>
<keyword evidence="2" id="KW-1185">Reference proteome</keyword>
<accession>A0AAD8NV20</accession>
<dbReference type="AlphaFoldDB" id="A0AAD8NV20"/>
<reference evidence="1" key="1">
    <citation type="journal article" date="2023" name="bioRxiv">
        <title>Improved chromosome-level genome assembly for marigold (Tagetes erecta).</title>
        <authorList>
            <person name="Jiang F."/>
            <person name="Yuan L."/>
            <person name="Wang S."/>
            <person name="Wang H."/>
            <person name="Xu D."/>
            <person name="Wang A."/>
            <person name="Fan W."/>
        </authorList>
    </citation>
    <scope>NUCLEOTIDE SEQUENCE</scope>
    <source>
        <strain evidence="1">WSJ</strain>
        <tissue evidence="1">Leaf</tissue>
    </source>
</reference>
<protein>
    <submittedName>
        <fullName evidence="1">Uncharacterized protein</fullName>
    </submittedName>
</protein>
<gene>
    <name evidence="1" type="ORF">QVD17_24463</name>
</gene>
<sequence length="224" mass="23366">MEGDKLASKVLKIDGNPRCNLLKKEKATRVFSINPNPPHGVDTATKTANVDVHPVNVDVHPANVVVHPANVRVHTANVSGHQANVSAHTADKNVHPARVDVYTENVVVHPANVSVHTANVSGHPANVSAHTADASKSSLAAKVINIDGRPRIGILRKHGADPALKTDKHGLKGDADKLKSDGIVAGSSKGRENVMVQNLNVLPGDGLKVPGEGLKVPPGYEGAG</sequence>
<dbReference type="EMBL" id="JAUHHV010000006">
    <property type="protein sequence ID" value="KAK1421816.1"/>
    <property type="molecule type" value="Genomic_DNA"/>
</dbReference>
<evidence type="ECO:0000313" key="1">
    <source>
        <dbReference type="EMBL" id="KAK1421816.1"/>
    </source>
</evidence>
<organism evidence="1 2">
    <name type="scientific">Tagetes erecta</name>
    <name type="common">African marigold</name>
    <dbReference type="NCBI Taxonomy" id="13708"/>
    <lineage>
        <taxon>Eukaryota</taxon>
        <taxon>Viridiplantae</taxon>
        <taxon>Streptophyta</taxon>
        <taxon>Embryophyta</taxon>
        <taxon>Tracheophyta</taxon>
        <taxon>Spermatophyta</taxon>
        <taxon>Magnoliopsida</taxon>
        <taxon>eudicotyledons</taxon>
        <taxon>Gunneridae</taxon>
        <taxon>Pentapetalae</taxon>
        <taxon>asterids</taxon>
        <taxon>campanulids</taxon>
        <taxon>Asterales</taxon>
        <taxon>Asteraceae</taxon>
        <taxon>Asteroideae</taxon>
        <taxon>Heliantheae alliance</taxon>
        <taxon>Tageteae</taxon>
        <taxon>Tagetes</taxon>
    </lineage>
</organism>
<dbReference type="Proteomes" id="UP001229421">
    <property type="component" value="Unassembled WGS sequence"/>
</dbReference>
<evidence type="ECO:0000313" key="2">
    <source>
        <dbReference type="Proteomes" id="UP001229421"/>
    </source>
</evidence>
<comment type="caution">
    <text evidence="1">The sequence shown here is derived from an EMBL/GenBank/DDBJ whole genome shotgun (WGS) entry which is preliminary data.</text>
</comment>